<evidence type="ECO:0000256" key="11">
    <source>
        <dbReference type="ARBA" id="ARBA00023180"/>
    </source>
</evidence>
<evidence type="ECO:0000256" key="1">
    <source>
        <dbReference type="ARBA" id="ARBA00004141"/>
    </source>
</evidence>
<keyword evidence="9" id="KW-0406">Ion transport</keyword>
<keyword evidence="17" id="KW-1185">Reference proteome</keyword>
<dbReference type="PANTHER" id="PTHR45628:SF7">
    <property type="entry name" value="VOLTAGE-DEPENDENT CALCIUM CHANNEL TYPE A SUBUNIT ALPHA-1"/>
    <property type="match status" value="1"/>
</dbReference>
<dbReference type="OrthoDB" id="6427050at2759"/>
<feature type="compositionally biased region" description="Basic and acidic residues" evidence="13">
    <location>
        <begin position="251"/>
        <end position="263"/>
    </location>
</feature>
<evidence type="ECO:0000256" key="2">
    <source>
        <dbReference type="ARBA" id="ARBA00022448"/>
    </source>
</evidence>
<dbReference type="AlphaFoldDB" id="X6NJY0"/>
<keyword evidence="7" id="KW-0851">Voltage-gated channel</keyword>
<evidence type="ECO:0000256" key="8">
    <source>
        <dbReference type="ARBA" id="ARBA00022989"/>
    </source>
</evidence>
<evidence type="ECO:0000256" key="3">
    <source>
        <dbReference type="ARBA" id="ARBA00022568"/>
    </source>
</evidence>
<evidence type="ECO:0000256" key="10">
    <source>
        <dbReference type="ARBA" id="ARBA00023136"/>
    </source>
</evidence>
<name>X6NJY0_RETFI</name>
<keyword evidence="3" id="KW-0109">Calcium transport</keyword>
<keyword evidence="2" id="KW-0813">Transport</keyword>
<dbReference type="Gene3D" id="1.10.287.70">
    <property type="match status" value="1"/>
</dbReference>
<feature type="transmembrane region" description="Helical" evidence="14">
    <location>
        <begin position="78"/>
        <end position="102"/>
    </location>
</feature>
<comment type="caution">
    <text evidence="16">The sequence shown here is derived from an EMBL/GenBank/DDBJ whole genome shotgun (WGS) entry which is preliminary data.</text>
</comment>
<keyword evidence="10 14" id="KW-0472">Membrane</keyword>
<keyword evidence="6" id="KW-0106">Calcium</keyword>
<evidence type="ECO:0000256" key="7">
    <source>
        <dbReference type="ARBA" id="ARBA00022882"/>
    </source>
</evidence>
<evidence type="ECO:0000313" key="17">
    <source>
        <dbReference type="Proteomes" id="UP000023152"/>
    </source>
</evidence>
<dbReference type="GO" id="GO:0098703">
    <property type="term" value="P:calcium ion import across plasma membrane"/>
    <property type="evidence" value="ECO:0007669"/>
    <property type="project" value="TreeGrafter"/>
</dbReference>
<dbReference type="GO" id="GO:0008331">
    <property type="term" value="F:high voltage-gated calcium channel activity"/>
    <property type="evidence" value="ECO:0007669"/>
    <property type="project" value="TreeGrafter"/>
</dbReference>
<evidence type="ECO:0000256" key="14">
    <source>
        <dbReference type="SAM" id="Phobius"/>
    </source>
</evidence>
<evidence type="ECO:0000256" key="4">
    <source>
        <dbReference type="ARBA" id="ARBA00022673"/>
    </source>
</evidence>
<feature type="transmembrane region" description="Helical" evidence="14">
    <location>
        <begin position="46"/>
        <end position="66"/>
    </location>
</feature>
<keyword evidence="12" id="KW-0407">Ion channel</keyword>
<evidence type="ECO:0000256" key="9">
    <source>
        <dbReference type="ARBA" id="ARBA00023065"/>
    </source>
</evidence>
<feature type="transmembrane region" description="Helical" evidence="14">
    <location>
        <begin position="12"/>
        <end position="34"/>
    </location>
</feature>
<keyword evidence="8 14" id="KW-1133">Transmembrane helix</keyword>
<evidence type="ECO:0000256" key="6">
    <source>
        <dbReference type="ARBA" id="ARBA00022837"/>
    </source>
</evidence>
<feature type="domain" description="Ion transport" evidence="15">
    <location>
        <begin position="5"/>
        <end position="108"/>
    </location>
</feature>
<organism evidence="16 17">
    <name type="scientific">Reticulomyxa filosa</name>
    <dbReference type="NCBI Taxonomy" id="46433"/>
    <lineage>
        <taxon>Eukaryota</taxon>
        <taxon>Sar</taxon>
        <taxon>Rhizaria</taxon>
        <taxon>Retaria</taxon>
        <taxon>Foraminifera</taxon>
        <taxon>Monothalamids</taxon>
        <taxon>Reticulomyxidae</taxon>
        <taxon>Reticulomyxa</taxon>
    </lineage>
</organism>
<evidence type="ECO:0000259" key="15">
    <source>
        <dbReference type="Pfam" id="PF00520"/>
    </source>
</evidence>
<keyword evidence="5 14" id="KW-0812">Transmembrane</keyword>
<keyword evidence="11" id="KW-0325">Glycoprotein</keyword>
<feature type="region of interest" description="Disordered" evidence="13">
    <location>
        <begin position="251"/>
        <end position="276"/>
    </location>
</feature>
<dbReference type="InterPro" id="IPR005821">
    <property type="entry name" value="Ion_trans_dom"/>
</dbReference>
<evidence type="ECO:0000256" key="12">
    <source>
        <dbReference type="ARBA" id="ARBA00023303"/>
    </source>
</evidence>
<dbReference type="GO" id="GO:0005891">
    <property type="term" value="C:voltage-gated calcium channel complex"/>
    <property type="evidence" value="ECO:0007669"/>
    <property type="project" value="TreeGrafter"/>
</dbReference>
<evidence type="ECO:0000256" key="13">
    <source>
        <dbReference type="SAM" id="MobiDB-lite"/>
    </source>
</evidence>
<sequence length="363" mass="41710">MFLFALPSLWNIAVTVLIIFYIFSIVGVNLFGHVDSGLERYNFRDFPHAIYTLFLCSTGESWWVMLGKCMSQTNQYIAVLYWLLFFLVGGLVSMNLFIGVILDTFSENLKAEKEHELQLMSVSRFVEAWNEEDPSAMGILPVHKFWRLMLRTPFPSGFTQPLPNDEAELTDEAYQRFTNIIKSGVYKEPNVIEAKEHIAKIKLICQKGIKVGIGKHAEYRFLSQEQEDIYTIGNKILQFFIDLCNEEEHDHNQEFHHSDEPTQKKKMAASSSALSVESENEDTDKGVWLVEFKDAIIALCTSVTGPELSVRVNNPRYEMTFIDWWEKYESENFSKNVAGSEGALGAQSMLSFVDQWLEKKTTK</sequence>
<dbReference type="PANTHER" id="PTHR45628">
    <property type="entry name" value="VOLTAGE-DEPENDENT CALCIUM CHANNEL TYPE A SUBUNIT ALPHA-1"/>
    <property type="match status" value="1"/>
</dbReference>
<gene>
    <name evidence="16" type="ORF">RFI_11110</name>
</gene>
<proteinExistence type="predicted"/>
<dbReference type="Proteomes" id="UP000023152">
    <property type="component" value="Unassembled WGS sequence"/>
</dbReference>
<keyword evidence="4" id="KW-0107">Calcium channel</keyword>
<dbReference type="EMBL" id="ASPP01008133">
    <property type="protein sequence ID" value="ETO26029.1"/>
    <property type="molecule type" value="Genomic_DNA"/>
</dbReference>
<comment type="subcellular location">
    <subcellularLocation>
        <location evidence="1">Membrane</location>
        <topology evidence="1">Multi-pass membrane protein</topology>
    </subcellularLocation>
</comment>
<protein>
    <submittedName>
        <fullName evidence="16">Cation channel family protein</fullName>
    </submittedName>
</protein>
<dbReference type="Pfam" id="PF00520">
    <property type="entry name" value="Ion_trans"/>
    <property type="match status" value="1"/>
</dbReference>
<dbReference type="InterPro" id="IPR050599">
    <property type="entry name" value="VDCC_alpha-1_subunit"/>
</dbReference>
<evidence type="ECO:0000256" key="5">
    <source>
        <dbReference type="ARBA" id="ARBA00022692"/>
    </source>
</evidence>
<accession>X6NJY0</accession>
<evidence type="ECO:0000313" key="16">
    <source>
        <dbReference type="EMBL" id="ETO26029.1"/>
    </source>
</evidence>
<reference evidence="16 17" key="1">
    <citation type="journal article" date="2013" name="Curr. Biol.">
        <title>The Genome of the Foraminiferan Reticulomyxa filosa.</title>
        <authorList>
            <person name="Glockner G."/>
            <person name="Hulsmann N."/>
            <person name="Schleicher M."/>
            <person name="Noegel A.A."/>
            <person name="Eichinger L."/>
            <person name="Gallinger C."/>
            <person name="Pawlowski J."/>
            <person name="Sierra R."/>
            <person name="Euteneuer U."/>
            <person name="Pillet L."/>
            <person name="Moustafa A."/>
            <person name="Platzer M."/>
            <person name="Groth M."/>
            <person name="Szafranski K."/>
            <person name="Schliwa M."/>
        </authorList>
    </citation>
    <scope>NUCLEOTIDE SEQUENCE [LARGE SCALE GENOMIC DNA]</scope>
</reference>
<dbReference type="SUPFAM" id="SSF81324">
    <property type="entry name" value="Voltage-gated potassium channels"/>
    <property type="match status" value="1"/>
</dbReference>